<dbReference type="OrthoDB" id="9777385at2"/>
<dbReference type="PANTHER" id="PTHR11014">
    <property type="entry name" value="PEPTIDASE M20 FAMILY MEMBER"/>
    <property type="match status" value="1"/>
</dbReference>
<dbReference type="Gene3D" id="3.40.630.10">
    <property type="entry name" value="Zn peptidases"/>
    <property type="match status" value="1"/>
</dbReference>
<keyword evidence="5" id="KW-1185">Reference proteome</keyword>
<dbReference type="SUPFAM" id="SSF53187">
    <property type="entry name" value="Zn-dependent exopeptidases"/>
    <property type="match status" value="1"/>
</dbReference>
<evidence type="ECO:0000313" key="4">
    <source>
        <dbReference type="EMBL" id="AKK10497.1"/>
    </source>
</evidence>
<dbReference type="EC" id="3.5.1.32" evidence="4"/>
<reference evidence="4 5" key="1">
    <citation type="journal article" date="2015" name="Genome Announc.">
        <title>Virulence Factor Genes Detected in the Complete Genome Sequence of Corynebacterium uterequi DSM 45634, Isolated from the Uterus of a Maiden Mare.</title>
        <authorList>
            <person name="Ruckert C."/>
            <person name="Kriete M."/>
            <person name="Jaenicke S."/>
            <person name="Winkler A."/>
            <person name="Tauch A."/>
        </authorList>
    </citation>
    <scope>NUCLEOTIDE SEQUENCE [LARGE SCALE GENOMIC DNA]</scope>
    <source>
        <strain evidence="4 5">DSM 45634</strain>
    </source>
</reference>
<evidence type="ECO:0000259" key="3">
    <source>
        <dbReference type="Pfam" id="PF07687"/>
    </source>
</evidence>
<dbReference type="GO" id="GO:0046872">
    <property type="term" value="F:metal ion binding"/>
    <property type="evidence" value="ECO:0007669"/>
    <property type="project" value="UniProtKB-KW"/>
</dbReference>
<dbReference type="Gene3D" id="3.30.70.360">
    <property type="match status" value="1"/>
</dbReference>
<dbReference type="InterPro" id="IPR017439">
    <property type="entry name" value="Amidohydrolase"/>
</dbReference>
<dbReference type="InterPro" id="IPR002933">
    <property type="entry name" value="Peptidase_M20"/>
</dbReference>
<comment type="cofactor">
    <cofactor evidence="2">
        <name>Mn(2+)</name>
        <dbReference type="ChEBI" id="CHEBI:29035"/>
    </cofactor>
    <text evidence="2">The Mn(2+) ion enhances activity.</text>
</comment>
<keyword evidence="1 4" id="KW-0378">Hydrolase</keyword>
<feature type="binding site" evidence="2">
    <location>
        <position position="149"/>
    </location>
    <ligand>
        <name>Mn(2+)</name>
        <dbReference type="ChEBI" id="CHEBI:29035"/>
        <label>2</label>
    </ligand>
</feature>
<dbReference type="Pfam" id="PF07687">
    <property type="entry name" value="M20_dimer"/>
    <property type="match status" value="1"/>
</dbReference>
<keyword evidence="2" id="KW-0464">Manganese</keyword>
<protein>
    <submittedName>
        <fullName evidence="4">Amidohydrolase</fullName>
        <ecNumber evidence="4">3.5.1.32</ecNumber>
    </submittedName>
</protein>
<proteinExistence type="predicted"/>
<dbReference type="AlphaFoldDB" id="A0A0G3HH49"/>
<keyword evidence="2" id="KW-0479">Metal-binding</keyword>
<dbReference type="NCBIfam" id="TIGR01891">
    <property type="entry name" value="amidohydrolases"/>
    <property type="match status" value="1"/>
</dbReference>
<dbReference type="Proteomes" id="UP000035548">
    <property type="component" value="Chromosome"/>
</dbReference>
<reference evidence="5" key="2">
    <citation type="submission" date="2015-05" db="EMBL/GenBank/DDBJ databases">
        <title>Complete genome sequence of Corynebacterium uterequi DSM 45634, isolated from the uterus of a maiden mare.</title>
        <authorList>
            <person name="Ruckert C."/>
            <person name="Albersmeier A."/>
            <person name="Winkler A."/>
            <person name="Tauch A."/>
        </authorList>
    </citation>
    <scope>NUCLEOTIDE SEQUENCE [LARGE SCALE GENOMIC DNA]</scope>
    <source>
        <strain evidence="5">DSM 45634</strain>
    </source>
</reference>
<feature type="binding site" evidence="2">
    <location>
        <position position="377"/>
    </location>
    <ligand>
        <name>Mn(2+)</name>
        <dbReference type="ChEBI" id="CHEBI:29035"/>
        <label>2</label>
    </ligand>
</feature>
<evidence type="ECO:0000313" key="5">
    <source>
        <dbReference type="Proteomes" id="UP000035548"/>
    </source>
</evidence>
<dbReference type="PIRSF" id="PIRSF005962">
    <property type="entry name" value="Pept_M20D_amidohydro"/>
    <property type="match status" value="1"/>
</dbReference>
<dbReference type="FunFam" id="3.30.70.360:FF:000001">
    <property type="entry name" value="N-acetyldiaminopimelate deacetylase"/>
    <property type="match status" value="1"/>
</dbReference>
<feature type="domain" description="Peptidase M20 dimerisation" evidence="3">
    <location>
        <begin position="198"/>
        <end position="291"/>
    </location>
</feature>
<dbReference type="PANTHER" id="PTHR11014:SF63">
    <property type="entry name" value="METALLOPEPTIDASE, PUTATIVE (AFU_ORTHOLOGUE AFUA_6G09600)-RELATED"/>
    <property type="match status" value="1"/>
</dbReference>
<dbReference type="PATRIC" id="fig|1072256.5.peg.477"/>
<accession>A0A0G3HH49</accession>
<evidence type="ECO:0000256" key="2">
    <source>
        <dbReference type="PIRSR" id="PIRSR005962-1"/>
    </source>
</evidence>
<dbReference type="Pfam" id="PF01546">
    <property type="entry name" value="Peptidase_M20"/>
    <property type="match status" value="1"/>
</dbReference>
<dbReference type="GO" id="GO:0019877">
    <property type="term" value="P:diaminopimelate biosynthetic process"/>
    <property type="evidence" value="ECO:0007669"/>
    <property type="project" value="UniProtKB-ARBA"/>
</dbReference>
<dbReference type="RefSeq" id="WP_047259078.1">
    <property type="nucleotide sequence ID" value="NZ_CP011546.1"/>
</dbReference>
<dbReference type="STRING" id="1072256.CUTER_02410"/>
<evidence type="ECO:0000256" key="1">
    <source>
        <dbReference type="ARBA" id="ARBA00022801"/>
    </source>
</evidence>
<feature type="binding site" evidence="2">
    <location>
        <position position="115"/>
    </location>
    <ligand>
        <name>Mn(2+)</name>
        <dbReference type="ChEBI" id="CHEBI:29035"/>
        <label>2</label>
    </ligand>
</feature>
<dbReference type="KEGG" id="cut:CUTER_02410"/>
<dbReference type="SUPFAM" id="SSF55031">
    <property type="entry name" value="Bacterial exopeptidase dimerisation domain"/>
    <property type="match status" value="1"/>
</dbReference>
<dbReference type="InterPro" id="IPR011650">
    <property type="entry name" value="Peptidase_M20_dimer"/>
</dbReference>
<dbReference type="GO" id="GO:0050118">
    <property type="term" value="F:N-acetyldiaminopimelate deacetylase activity"/>
    <property type="evidence" value="ECO:0007669"/>
    <property type="project" value="UniProtKB-ARBA"/>
</dbReference>
<dbReference type="InterPro" id="IPR036264">
    <property type="entry name" value="Bact_exopeptidase_dim_dom"/>
</dbReference>
<dbReference type="GO" id="GO:0047980">
    <property type="term" value="F:hippurate hydrolase activity"/>
    <property type="evidence" value="ECO:0007669"/>
    <property type="project" value="UniProtKB-EC"/>
</dbReference>
<gene>
    <name evidence="4" type="ORF">CUTER_02410</name>
</gene>
<name>A0A0G3HH49_9CORY</name>
<sequence length="409" mass="43944">MTSLYSAAVAYLDDTRTAREELYKWFHQNPELSMQEEGTVQRILAELDDAGVPGQRVGHGVVAVLTNGDGPTVAMRADFDALPVKEDSGVDYASTATQVSERTGTEVPVAHMCGHDFHTTWLISTVRFLATHRELWSGTFEAVFQPAEETAEGGKDLVAHGITDAMPTPDIMLGQHVMGVLPMGTVATNAGVSFSTASTIKVTLRGTGSHGSMPEKSVDPIVLAANVIMNLQTIVSREIKPQEMAVVTVGAIHGGAKSNIIPSEVVLDLNTRCYSAEVQEQLHGAIERIVRGLCTAARAQEPQFEYSDLFPLLVNDPDVTHRVTESFKELLGDDATGSYDPFAGSEDFPDVPNAFDVPYTFWIVGGFPDPATAPGNHSPQFVPQLDPTLDLGTRATVAALTPWLAKDNG</sequence>
<feature type="binding site" evidence="2">
    <location>
        <position position="113"/>
    </location>
    <ligand>
        <name>Mn(2+)</name>
        <dbReference type="ChEBI" id="CHEBI:29035"/>
        <label>2</label>
    </ligand>
</feature>
<dbReference type="EMBL" id="CP011546">
    <property type="protein sequence ID" value="AKK10497.1"/>
    <property type="molecule type" value="Genomic_DNA"/>
</dbReference>
<organism evidence="4 5">
    <name type="scientific">Corynebacterium uterequi</name>
    <dbReference type="NCBI Taxonomy" id="1072256"/>
    <lineage>
        <taxon>Bacteria</taxon>
        <taxon>Bacillati</taxon>
        <taxon>Actinomycetota</taxon>
        <taxon>Actinomycetes</taxon>
        <taxon>Mycobacteriales</taxon>
        <taxon>Corynebacteriaceae</taxon>
        <taxon>Corynebacterium</taxon>
    </lineage>
</organism>
<feature type="binding site" evidence="2">
    <location>
        <position position="176"/>
    </location>
    <ligand>
        <name>Mn(2+)</name>
        <dbReference type="ChEBI" id="CHEBI:29035"/>
        <label>2</label>
    </ligand>
</feature>